<keyword evidence="3" id="KW-1185">Reference proteome</keyword>
<evidence type="ECO:0000313" key="1">
    <source>
        <dbReference type="EMBL" id="EST41920.1"/>
    </source>
</evidence>
<evidence type="ECO:0000313" key="3">
    <source>
        <dbReference type="Proteomes" id="UP000018208"/>
    </source>
</evidence>
<name>V6LBQ8_9EUKA</name>
<dbReference type="Gene3D" id="3.40.50.150">
    <property type="entry name" value="Vaccinia Virus protein VP39"/>
    <property type="match status" value="1"/>
</dbReference>
<organism evidence="1">
    <name type="scientific">Spironucleus salmonicida</name>
    <dbReference type="NCBI Taxonomy" id="348837"/>
    <lineage>
        <taxon>Eukaryota</taxon>
        <taxon>Metamonada</taxon>
        <taxon>Diplomonadida</taxon>
        <taxon>Hexamitidae</taxon>
        <taxon>Hexamitinae</taxon>
        <taxon>Spironucleus</taxon>
    </lineage>
</organism>
<dbReference type="AlphaFoldDB" id="V6LBQ8"/>
<protein>
    <submittedName>
        <fullName evidence="2">Nicotinamide N-methyltransferase</fullName>
    </submittedName>
</protein>
<dbReference type="Proteomes" id="UP000018208">
    <property type="component" value="Unassembled WGS sequence"/>
</dbReference>
<dbReference type="CDD" id="cd02440">
    <property type="entry name" value="AdoMet_MTases"/>
    <property type="match status" value="1"/>
</dbReference>
<dbReference type="EMBL" id="KI546166">
    <property type="protein sequence ID" value="EST41920.1"/>
    <property type="molecule type" value="Genomic_DNA"/>
</dbReference>
<dbReference type="GO" id="GO:0005737">
    <property type="term" value="C:cytoplasm"/>
    <property type="evidence" value="ECO:0007669"/>
    <property type="project" value="TreeGrafter"/>
</dbReference>
<accession>V6LBQ8</accession>
<proteinExistence type="predicted"/>
<reference evidence="2" key="2">
    <citation type="submission" date="2020-12" db="EMBL/GenBank/DDBJ databases">
        <title>New Spironucleus salmonicida genome in near-complete chromosomes.</title>
        <authorList>
            <person name="Xu F."/>
            <person name="Kurt Z."/>
            <person name="Jimenez-Gonzalez A."/>
            <person name="Astvaldsson A."/>
            <person name="Andersson J.O."/>
            <person name="Svard S.G."/>
        </authorList>
    </citation>
    <scope>NUCLEOTIDE SEQUENCE</scope>
    <source>
        <strain evidence="2">ATCC 50377</strain>
    </source>
</reference>
<dbReference type="Pfam" id="PF10294">
    <property type="entry name" value="Methyltransf_16"/>
    <property type="match status" value="1"/>
</dbReference>
<reference evidence="1 2" key="1">
    <citation type="journal article" date="2014" name="PLoS Genet.">
        <title>The Genome of Spironucleus salmonicida Highlights a Fish Pathogen Adapted to Fluctuating Environments.</title>
        <authorList>
            <person name="Xu F."/>
            <person name="Jerlstrom-Hultqvist J."/>
            <person name="Einarsson E."/>
            <person name="Astvaldsson A."/>
            <person name="Svard S.G."/>
            <person name="Andersson J.O."/>
        </authorList>
    </citation>
    <scope>NUCLEOTIDE SEQUENCE</scope>
    <source>
        <strain evidence="2">ATCC 50377</strain>
    </source>
</reference>
<dbReference type="VEuPathDB" id="GiardiaDB:SS50377_22591"/>
<dbReference type="OrthoDB" id="46564at2759"/>
<dbReference type="PANTHER" id="PTHR14614:SF10">
    <property type="entry name" value="PROTEIN N-TERMINAL AND LYSINE N-METHYLTRANSFERASE EFM7"/>
    <property type="match status" value="1"/>
</dbReference>
<dbReference type="PANTHER" id="PTHR14614">
    <property type="entry name" value="HEPATOCELLULAR CARCINOMA-ASSOCIATED ANTIGEN"/>
    <property type="match status" value="1"/>
</dbReference>
<gene>
    <name evidence="1" type="ORF">SS50377_18224</name>
    <name evidence="2" type="ORF">SS50377_22591</name>
</gene>
<sequence>MNFAESSDTPPPPTYLTYQDLKIRLIPDHSLWGHVLWNASKFICEKIQNKTINVQNKTVLEFGAGAAIPCIYSAKYGAQKVVATDFPEFEILENIQYNMKNNNVTVEVLPLLWGDTINQQFDIIFLCDLIFNHNEHDNLAKSTFKLLKDNGTAYCTFSHHQPNKTLNDLNFFDICKVNRLKCEYISQENYGRMFPEDDLKYQNYAQEGRENVYFWKITK</sequence>
<dbReference type="InterPro" id="IPR019410">
    <property type="entry name" value="Methyltransf_16"/>
</dbReference>
<dbReference type="EMBL" id="AUWU02000003">
    <property type="protein sequence ID" value="KAH0574974.1"/>
    <property type="molecule type" value="Genomic_DNA"/>
</dbReference>
<dbReference type="InterPro" id="IPR029063">
    <property type="entry name" value="SAM-dependent_MTases_sf"/>
</dbReference>
<dbReference type="SUPFAM" id="SSF53335">
    <property type="entry name" value="S-adenosyl-L-methionine-dependent methyltransferases"/>
    <property type="match status" value="1"/>
</dbReference>
<evidence type="ECO:0000313" key="2">
    <source>
        <dbReference type="EMBL" id="KAH0574974.1"/>
    </source>
</evidence>